<keyword evidence="2" id="KW-0805">Transcription regulation</keyword>
<evidence type="ECO:0000256" key="2">
    <source>
        <dbReference type="ARBA" id="ARBA00023015"/>
    </source>
</evidence>
<dbReference type="SUPFAM" id="SSF47113">
    <property type="entry name" value="Histone-fold"/>
    <property type="match status" value="1"/>
</dbReference>
<evidence type="ECO:0000259" key="5">
    <source>
        <dbReference type="Pfam" id="PF00808"/>
    </source>
</evidence>
<proteinExistence type="inferred from homology"/>
<comment type="similarity">
    <text evidence="1">Belongs to the NFYB/HAP3 subunit family.</text>
</comment>
<gene>
    <name evidence="6" type="ORF">RD792_006490</name>
</gene>
<dbReference type="CDD" id="cd22907">
    <property type="entry name" value="HFD_NFYB"/>
    <property type="match status" value="1"/>
</dbReference>
<keyword evidence="7" id="KW-1185">Reference proteome</keyword>
<dbReference type="PANTHER" id="PTHR11064">
    <property type="entry name" value="CCAAT-BINDING TRANSCRIPTION FACTOR-RELATED"/>
    <property type="match status" value="1"/>
</dbReference>
<evidence type="ECO:0000313" key="6">
    <source>
        <dbReference type="EMBL" id="KAK4487172.1"/>
    </source>
</evidence>
<keyword evidence="3" id="KW-0804">Transcription</keyword>
<dbReference type="InterPro" id="IPR009072">
    <property type="entry name" value="Histone-fold"/>
</dbReference>
<sequence length="140" mass="15779">MEREGESLNPQRPNADSIGQEVVDDDITDANNVANLTRIMHRALPPHAKISNDAKEAIQHCASEFIYFITSEANEKCQDENRITITPEDVLSAMEALGFDDYKEPLHIFLNKYRMQDVGHTSISMHDQQPGQHKDKDGSS</sequence>
<dbReference type="InterPro" id="IPR027113">
    <property type="entry name" value="Transc_fact_NFYB/HAP3"/>
</dbReference>
<feature type="domain" description="Transcription factor CBF/NF-Y/archaeal histone" evidence="5">
    <location>
        <begin position="34"/>
        <end position="94"/>
    </location>
</feature>
<protein>
    <recommendedName>
        <fullName evidence="5">Transcription factor CBF/NF-Y/archaeal histone domain-containing protein</fullName>
    </recommendedName>
</protein>
<comment type="caution">
    <text evidence="6">The sequence shown here is derived from an EMBL/GenBank/DDBJ whole genome shotgun (WGS) entry which is preliminary data.</text>
</comment>
<accession>A0ABR0DDC5</accession>
<name>A0ABR0DDC5_9LAMI</name>
<evidence type="ECO:0000313" key="7">
    <source>
        <dbReference type="Proteomes" id="UP001291926"/>
    </source>
</evidence>
<dbReference type="InterPro" id="IPR003958">
    <property type="entry name" value="CBFA_NFYB_domain"/>
</dbReference>
<organism evidence="6 7">
    <name type="scientific">Penstemon davidsonii</name>
    <dbReference type="NCBI Taxonomy" id="160366"/>
    <lineage>
        <taxon>Eukaryota</taxon>
        <taxon>Viridiplantae</taxon>
        <taxon>Streptophyta</taxon>
        <taxon>Embryophyta</taxon>
        <taxon>Tracheophyta</taxon>
        <taxon>Spermatophyta</taxon>
        <taxon>Magnoliopsida</taxon>
        <taxon>eudicotyledons</taxon>
        <taxon>Gunneridae</taxon>
        <taxon>Pentapetalae</taxon>
        <taxon>asterids</taxon>
        <taxon>lamiids</taxon>
        <taxon>Lamiales</taxon>
        <taxon>Plantaginaceae</taxon>
        <taxon>Cheloneae</taxon>
        <taxon>Penstemon</taxon>
    </lineage>
</organism>
<dbReference type="PRINTS" id="PR00615">
    <property type="entry name" value="CCAATSUBUNTA"/>
</dbReference>
<dbReference type="PANTHER" id="PTHR11064:SF115">
    <property type="entry name" value="NUCLEAR TRANSCRIPTION FACTOR Y SUBUNIT B-9"/>
    <property type="match status" value="1"/>
</dbReference>
<feature type="region of interest" description="Disordered" evidence="4">
    <location>
        <begin position="1"/>
        <end position="21"/>
    </location>
</feature>
<reference evidence="6 7" key="1">
    <citation type="journal article" date="2023" name="bioRxiv">
        <title>Genome report: Whole genome sequence and annotation of Penstemon davidsonii.</title>
        <authorList>
            <person name="Ostevik K.L."/>
            <person name="Alabady M."/>
            <person name="Zhang M."/>
            <person name="Rausher M.D."/>
        </authorList>
    </citation>
    <scope>NUCLEOTIDE SEQUENCE [LARGE SCALE GENOMIC DNA]</scope>
    <source>
        <strain evidence="6">DNT005</strain>
        <tissue evidence="6">Whole leaf</tissue>
    </source>
</reference>
<evidence type="ECO:0000256" key="1">
    <source>
        <dbReference type="ARBA" id="ARBA00009053"/>
    </source>
</evidence>
<dbReference type="Pfam" id="PF00808">
    <property type="entry name" value="CBFD_NFYB_HMF"/>
    <property type="match status" value="1"/>
</dbReference>
<dbReference type="EMBL" id="JAYDYQ010002152">
    <property type="protein sequence ID" value="KAK4487172.1"/>
    <property type="molecule type" value="Genomic_DNA"/>
</dbReference>
<evidence type="ECO:0000256" key="3">
    <source>
        <dbReference type="ARBA" id="ARBA00023163"/>
    </source>
</evidence>
<dbReference type="Gene3D" id="1.10.20.10">
    <property type="entry name" value="Histone, subunit A"/>
    <property type="match status" value="1"/>
</dbReference>
<evidence type="ECO:0000256" key="4">
    <source>
        <dbReference type="SAM" id="MobiDB-lite"/>
    </source>
</evidence>
<dbReference type="Proteomes" id="UP001291926">
    <property type="component" value="Unassembled WGS sequence"/>
</dbReference>